<reference evidence="1 2" key="1">
    <citation type="submission" date="2016-01" db="EMBL/GenBank/DDBJ databases">
        <title>Whole genome sequencing of Myroides marinus L41.</title>
        <authorList>
            <person name="Hong K.W."/>
        </authorList>
    </citation>
    <scope>NUCLEOTIDE SEQUENCE [LARGE SCALE GENOMIC DNA]</scope>
    <source>
        <strain evidence="1 2">L41</strain>
    </source>
</reference>
<dbReference type="AlphaFoldDB" id="A0A165RK30"/>
<evidence type="ECO:0000313" key="2">
    <source>
        <dbReference type="Proteomes" id="UP000076630"/>
    </source>
</evidence>
<accession>A0A165RK30</accession>
<sequence>MTVQEKLLLNALDVEDKYFLKYKRKVLSKLESFHLEAYAKERFDLIEKNEASDYCECDIKICLSSYEDSDIEEEFNKRELYLPYSDIVRNDLYKRFIELLHTIPLHQLESVIKDLETKA</sequence>
<gene>
    <name evidence="1" type="ORF">AV926_04810</name>
</gene>
<dbReference type="RefSeq" id="WP_038986910.1">
    <property type="nucleotide sequence ID" value="NZ_JWJO01000037.1"/>
</dbReference>
<dbReference type="EMBL" id="LQNU01000041">
    <property type="protein sequence ID" value="KZE82872.1"/>
    <property type="molecule type" value="Genomic_DNA"/>
</dbReference>
<keyword evidence="2" id="KW-1185">Reference proteome</keyword>
<name>A0A165RK30_9FLAO</name>
<protein>
    <submittedName>
        <fullName evidence="1">Uncharacterized protein</fullName>
    </submittedName>
</protein>
<organism evidence="1 2">
    <name type="scientific">Myroides marinus</name>
    <dbReference type="NCBI Taxonomy" id="703342"/>
    <lineage>
        <taxon>Bacteria</taxon>
        <taxon>Pseudomonadati</taxon>
        <taxon>Bacteroidota</taxon>
        <taxon>Flavobacteriia</taxon>
        <taxon>Flavobacteriales</taxon>
        <taxon>Flavobacteriaceae</taxon>
        <taxon>Myroides</taxon>
    </lineage>
</organism>
<evidence type="ECO:0000313" key="1">
    <source>
        <dbReference type="EMBL" id="KZE82872.1"/>
    </source>
</evidence>
<proteinExistence type="predicted"/>
<dbReference type="Proteomes" id="UP000076630">
    <property type="component" value="Unassembled WGS sequence"/>
</dbReference>
<comment type="caution">
    <text evidence="1">The sequence shown here is derived from an EMBL/GenBank/DDBJ whole genome shotgun (WGS) entry which is preliminary data.</text>
</comment>